<gene>
    <name evidence="1" type="ORF">B0H67DRAFT_591477</name>
</gene>
<name>A0AA39ZVM6_9PEZI</name>
<evidence type="ECO:0000313" key="1">
    <source>
        <dbReference type="EMBL" id="KAK0704468.1"/>
    </source>
</evidence>
<dbReference type="EMBL" id="JAUKUA010000007">
    <property type="protein sequence ID" value="KAK0704468.1"/>
    <property type="molecule type" value="Genomic_DNA"/>
</dbReference>
<keyword evidence="2" id="KW-1185">Reference proteome</keyword>
<dbReference type="Proteomes" id="UP001172102">
    <property type="component" value="Unassembled WGS sequence"/>
</dbReference>
<proteinExistence type="predicted"/>
<comment type="caution">
    <text evidence="1">The sequence shown here is derived from an EMBL/GenBank/DDBJ whole genome shotgun (WGS) entry which is preliminary data.</text>
</comment>
<evidence type="ECO:0000313" key="2">
    <source>
        <dbReference type="Proteomes" id="UP001172102"/>
    </source>
</evidence>
<sequence>MLLGVTVKQHACSGKRAELRYRKDVSEIQTHDEMCKVPIQRLRAGRFEVNGLGCHGLCEPDWRLHIPFVGACQQKHQNLCLRRCANGRLVLCQAVTEGGRGKASRKIPKMRRRVLAVVCVSRSPKRQKNSSFYQHHTRRPSGGGCYGGWALANTLEVGAMIEACTAALSSILSAQKRQCYTMSGP</sequence>
<protein>
    <submittedName>
        <fullName evidence="1">Uncharacterized protein</fullName>
    </submittedName>
</protein>
<organism evidence="1 2">
    <name type="scientific">Lasiosphaeris hirsuta</name>
    <dbReference type="NCBI Taxonomy" id="260670"/>
    <lineage>
        <taxon>Eukaryota</taxon>
        <taxon>Fungi</taxon>
        <taxon>Dikarya</taxon>
        <taxon>Ascomycota</taxon>
        <taxon>Pezizomycotina</taxon>
        <taxon>Sordariomycetes</taxon>
        <taxon>Sordariomycetidae</taxon>
        <taxon>Sordariales</taxon>
        <taxon>Lasiosphaeriaceae</taxon>
        <taxon>Lasiosphaeris</taxon>
    </lineage>
</organism>
<dbReference type="AlphaFoldDB" id="A0AA39ZVM6"/>
<accession>A0AA39ZVM6</accession>
<reference evidence="1" key="1">
    <citation type="submission" date="2023-06" db="EMBL/GenBank/DDBJ databases">
        <title>Genome-scale phylogeny and comparative genomics of the fungal order Sordariales.</title>
        <authorList>
            <consortium name="Lawrence Berkeley National Laboratory"/>
            <person name="Hensen N."/>
            <person name="Bonometti L."/>
            <person name="Westerberg I."/>
            <person name="Brannstrom I.O."/>
            <person name="Guillou S."/>
            <person name="Cros-Aarteil S."/>
            <person name="Calhoun S."/>
            <person name="Haridas S."/>
            <person name="Kuo A."/>
            <person name="Mondo S."/>
            <person name="Pangilinan J."/>
            <person name="Riley R."/>
            <person name="Labutti K."/>
            <person name="Andreopoulos B."/>
            <person name="Lipzen A."/>
            <person name="Chen C."/>
            <person name="Yanf M."/>
            <person name="Daum C."/>
            <person name="Ng V."/>
            <person name="Clum A."/>
            <person name="Steindorff A."/>
            <person name="Ohm R."/>
            <person name="Martin F."/>
            <person name="Silar P."/>
            <person name="Natvig D."/>
            <person name="Lalanne C."/>
            <person name="Gautier V."/>
            <person name="Ament-Velasquez S.L."/>
            <person name="Kruys A."/>
            <person name="Hutchinson M.I."/>
            <person name="Powell A.J."/>
            <person name="Barry K."/>
            <person name="Miller A.N."/>
            <person name="Grigoriev I.V."/>
            <person name="Debuchy R."/>
            <person name="Gladieux P."/>
            <person name="Thoren M.H."/>
            <person name="Johannesson H."/>
        </authorList>
    </citation>
    <scope>NUCLEOTIDE SEQUENCE</scope>
    <source>
        <strain evidence="1">SMH4607-1</strain>
    </source>
</reference>